<dbReference type="PANTHER" id="PTHR30204">
    <property type="entry name" value="REDOX-CYCLING DRUG-SENSING TRANSCRIPTIONAL ACTIVATOR SOXR"/>
    <property type="match status" value="1"/>
</dbReference>
<gene>
    <name evidence="5" type="ORF">MNBD_GAMMA25-2665</name>
</gene>
<keyword evidence="3" id="KW-0804">Transcription</keyword>
<evidence type="ECO:0000256" key="1">
    <source>
        <dbReference type="ARBA" id="ARBA00023015"/>
    </source>
</evidence>
<dbReference type="Pfam" id="PF13411">
    <property type="entry name" value="MerR_1"/>
    <property type="match status" value="1"/>
</dbReference>
<accession>A0A3B1B668</accession>
<proteinExistence type="predicted"/>
<dbReference type="EMBL" id="UOFY01000015">
    <property type="protein sequence ID" value="VAX07393.1"/>
    <property type="molecule type" value="Genomic_DNA"/>
</dbReference>
<sequence length="141" mass="16243">MSHRYYKISEVSKRLSLSQDTLRYYEKIKLLNSVARSPSGLRQYSDQDISHLRFIQRAQKMNFTLAEIAQLLKMRQAPQSARDDIRQLTSSKLVEVETRLEELSLLRNELQLLLNLCRDSEDGCPIIENIDMPDIDSAGAG</sequence>
<evidence type="ECO:0000259" key="4">
    <source>
        <dbReference type="PROSITE" id="PS50937"/>
    </source>
</evidence>
<evidence type="ECO:0000313" key="5">
    <source>
        <dbReference type="EMBL" id="VAX07393.1"/>
    </source>
</evidence>
<feature type="domain" description="HTH merR-type" evidence="4">
    <location>
        <begin position="5"/>
        <end position="74"/>
    </location>
</feature>
<reference evidence="5" key="1">
    <citation type="submission" date="2018-06" db="EMBL/GenBank/DDBJ databases">
        <authorList>
            <person name="Zhirakovskaya E."/>
        </authorList>
    </citation>
    <scope>NUCLEOTIDE SEQUENCE</scope>
</reference>
<dbReference type="InterPro" id="IPR009061">
    <property type="entry name" value="DNA-bd_dom_put_sf"/>
</dbReference>
<dbReference type="SMART" id="SM00422">
    <property type="entry name" value="HTH_MERR"/>
    <property type="match status" value="1"/>
</dbReference>
<dbReference type="PANTHER" id="PTHR30204:SF94">
    <property type="entry name" value="HEAVY METAL-DEPENDENT TRANSCRIPTIONAL REGULATOR HI_0293-RELATED"/>
    <property type="match status" value="1"/>
</dbReference>
<dbReference type="Gene3D" id="1.10.1660.10">
    <property type="match status" value="1"/>
</dbReference>
<dbReference type="GO" id="GO:0003677">
    <property type="term" value="F:DNA binding"/>
    <property type="evidence" value="ECO:0007669"/>
    <property type="project" value="UniProtKB-KW"/>
</dbReference>
<dbReference type="SUPFAM" id="SSF46955">
    <property type="entry name" value="Putative DNA-binding domain"/>
    <property type="match status" value="1"/>
</dbReference>
<organism evidence="5">
    <name type="scientific">hydrothermal vent metagenome</name>
    <dbReference type="NCBI Taxonomy" id="652676"/>
    <lineage>
        <taxon>unclassified sequences</taxon>
        <taxon>metagenomes</taxon>
        <taxon>ecological metagenomes</taxon>
    </lineage>
</organism>
<evidence type="ECO:0000256" key="2">
    <source>
        <dbReference type="ARBA" id="ARBA00023125"/>
    </source>
</evidence>
<dbReference type="PROSITE" id="PS50937">
    <property type="entry name" value="HTH_MERR_2"/>
    <property type="match status" value="1"/>
</dbReference>
<dbReference type="AlphaFoldDB" id="A0A3B1B668"/>
<dbReference type="InterPro" id="IPR047057">
    <property type="entry name" value="MerR_fam"/>
</dbReference>
<keyword evidence="2" id="KW-0238">DNA-binding</keyword>
<dbReference type="InterPro" id="IPR000551">
    <property type="entry name" value="MerR-type_HTH_dom"/>
</dbReference>
<evidence type="ECO:0000256" key="3">
    <source>
        <dbReference type="ARBA" id="ARBA00023163"/>
    </source>
</evidence>
<dbReference type="GO" id="GO:0003700">
    <property type="term" value="F:DNA-binding transcription factor activity"/>
    <property type="evidence" value="ECO:0007669"/>
    <property type="project" value="InterPro"/>
</dbReference>
<protein>
    <submittedName>
        <fullName evidence="5">Transcriptional regulator, MerR family</fullName>
    </submittedName>
</protein>
<name>A0A3B1B668_9ZZZZ</name>
<dbReference type="PRINTS" id="PR00040">
    <property type="entry name" value="HTHMERR"/>
</dbReference>
<keyword evidence="1" id="KW-0805">Transcription regulation</keyword>